<protein>
    <recommendedName>
        <fullName evidence="8">Calpain catalytic domain-containing protein</fullName>
    </recommendedName>
</protein>
<dbReference type="GO" id="GO:0004198">
    <property type="term" value="F:calcium-dependent cysteine-type endopeptidase activity"/>
    <property type="evidence" value="ECO:0007669"/>
    <property type="project" value="InterPro"/>
</dbReference>
<name>A0A818QX54_9BILA</name>
<evidence type="ECO:0000256" key="7">
    <source>
        <dbReference type="SAM" id="MobiDB-lite"/>
    </source>
</evidence>
<dbReference type="EMBL" id="CAJOBD010000335">
    <property type="protein sequence ID" value="CAF3647796.1"/>
    <property type="molecule type" value="Genomic_DNA"/>
</dbReference>
<evidence type="ECO:0000256" key="6">
    <source>
        <dbReference type="PROSITE-ProRule" id="PRU00239"/>
    </source>
</evidence>
<sequence length="592" mass="67804">MINIKAYKDQKFELLEEKYSSTRLFIDPEFPACLHSITDTGEIDLANDDGDNILKYIEWRRPHEIVDKPHFVIDGFQRRDMGQGQLGNCWFLAAVGALTLNAELMAHVIPYDQTFDASEYTGMFHFRFWLFGEWNDVVIDDRLPCYKGNFVFCRNNKDPNELWAPLLEKAYAKVCGSYQLMAGGRMADGLVDFTGGIDESIMLSQQSPPPEIKEEIKRLLSQALARKSMVGCNIFRTEKDPNDGLLHNGLVSGHAFSITQMKDLNTQNGVVTLIRCLNPWNDSIEWNGDWGDNSLLWDGVAEEEKRKFKFQRLHDGEFWMSYDDFFTNFHELQICHRTPESVGLFETASSTSLPSPENELTWHEEMFHGKWKEGESAGGSGLERQPPEKYWTNPQYLIKLEFTDGGIKEKWRTMIIALMFKRRQLKLNDGQPVLIGFDVYRVKNGANLRKHIEGSQKYYMVHLDYVGDSGGHTVHRSVSKRFKVRPGTYIIIPNTFVCDDVGEYLLRIFTETVEGQTLAIELTNNKENLTELETKRPHLEVDSKSTSTPKSSNEETNNVTEDVGGAFSGPNSRKPNTNIDTNNKKGHYRTIQ</sequence>
<dbReference type="Pfam" id="PF01067">
    <property type="entry name" value="Calpain_III"/>
    <property type="match status" value="1"/>
</dbReference>
<keyword evidence="2 6" id="KW-0645">Protease</keyword>
<feature type="compositionally biased region" description="Polar residues" evidence="7">
    <location>
        <begin position="544"/>
        <end position="560"/>
    </location>
</feature>
<dbReference type="Gene3D" id="3.90.70.10">
    <property type="entry name" value="Cysteine proteinases"/>
    <property type="match status" value="1"/>
</dbReference>
<comment type="caution">
    <text evidence="10">The sequence shown here is derived from an EMBL/GenBank/DDBJ whole genome shotgun (WGS) entry which is preliminary data.</text>
</comment>
<feature type="compositionally biased region" description="Polar residues" evidence="7">
    <location>
        <begin position="569"/>
        <end position="581"/>
    </location>
</feature>
<feature type="domain" description="Calpain catalytic" evidence="8">
    <location>
        <begin position="24"/>
        <end position="338"/>
    </location>
</feature>
<evidence type="ECO:0000256" key="4">
    <source>
        <dbReference type="ARBA" id="ARBA00022807"/>
    </source>
</evidence>
<comment type="similarity">
    <text evidence="1">Belongs to the peptidase C2 family.</text>
</comment>
<evidence type="ECO:0000313" key="10">
    <source>
        <dbReference type="EMBL" id="CAF3647796.1"/>
    </source>
</evidence>
<organism evidence="10 11">
    <name type="scientific">Rotaria sordida</name>
    <dbReference type="NCBI Taxonomy" id="392033"/>
    <lineage>
        <taxon>Eukaryota</taxon>
        <taxon>Metazoa</taxon>
        <taxon>Spiralia</taxon>
        <taxon>Gnathifera</taxon>
        <taxon>Rotifera</taxon>
        <taxon>Eurotatoria</taxon>
        <taxon>Bdelloidea</taxon>
        <taxon>Philodinida</taxon>
        <taxon>Philodinidae</taxon>
        <taxon>Rotaria</taxon>
    </lineage>
</organism>
<feature type="region of interest" description="Disordered" evidence="7">
    <location>
        <begin position="531"/>
        <end position="592"/>
    </location>
</feature>
<evidence type="ECO:0000313" key="9">
    <source>
        <dbReference type="EMBL" id="CAF0870345.1"/>
    </source>
</evidence>
<dbReference type="PRINTS" id="PR00704">
    <property type="entry name" value="CALPAIN"/>
</dbReference>
<dbReference type="EMBL" id="CAJNOT010000158">
    <property type="protein sequence ID" value="CAF0870345.1"/>
    <property type="molecule type" value="Genomic_DNA"/>
</dbReference>
<dbReference type="PANTHER" id="PTHR10183">
    <property type="entry name" value="CALPAIN"/>
    <property type="match status" value="1"/>
</dbReference>
<dbReference type="PROSITE" id="PS50203">
    <property type="entry name" value="CALPAIN_CAT"/>
    <property type="match status" value="1"/>
</dbReference>
<evidence type="ECO:0000256" key="1">
    <source>
        <dbReference type="ARBA" id="ARBA00007623"/>
    </source>
</evidence>
<dbReference type="InterPro" id="IPR000169">
    <property type="entry name" value="Pept_cys_AS"/>
</dbReference>
<feature type="compositionally biased region" description="Basic and acidic residues" evidence="7">
    <location>
        <begin position="531"/>
        <end position="543"/>
    </location>
</feature>
<evidence type="ECO:0000259" key="8">
    <source>
        <dbReference type="PROSITE" id="PS50203"/>
    </source>
</evidence>
<keyword evidence="4 6" id="KW-0788">Thiol protease</keyword>
<proteinExistence type="inferred from homology"/>
<dbReference type="InterPro" id="IPR022684">
    <property type="entry name" value="Calpain_cysteine_protease"/>
</dbReference>
<dbReference type="SUPFAM" id="SSF54001">
    <property type="entry name" value="Cysteine proteinases"/>
    <property type="match status" value="1"/>
</dbReference>
<dbReference type="PROSITE" id="PS00139">
    <property type="entry name" value="THIOL_PROTEASE_CYS"/>
    <property type="match status" value="1"/>
</dbReference>
<keyword evidence="3 6" id="KW-0378">Hydrolase</keyword>
<dbReference type="InterPro" id="IPR036213">
    <property type="entry name" value="Calpain_III_sf"/>
</dbReference>
<dbReference type="AlphaFoldDB" id="A0A818QX54"/>
<dbReference type="Pfam" id="PF00648">
    <property type="entry name" value="Peptidase_C2"/>
    <property type="match status" value="1"/>
</dbReference>
<dbReference type="GO" id="GO:0006508">
    <property type="term" value="P:proteolysis"/>
    <property type="evidence" value="ECO:0007669"/>
    <property type="project" value="UniProtKB-KW"/>
</dbReference>
<dbReference type="GO" id="GO:0005737">
    <property type="term" value="C:cytoplasm"/>
    <property type="evidence" value="ECO:0007669"/>
    <property type="project" value="TreeGrafter"/>
</dbReference>
<gene>
    <name evidence="10" type="ORF">JBS370_LOCUS6174</name>
    <name evidence="9" type="ORF">ZHD862_LOCUS5849</name>
</gene>
<dbReference type="Proteomes" id="UP000663864">
    <property type="component" value="Unassembled WGS sequence"/>
</dbReference>
<evidence type="ECO:0000256" key="5">
    <source>
        <dbReference type="PIRSR" id="PIRSR622684-1"/>
    </source>
</evidence>
<dbReference type="SMART" id="SM00230">
    <property type="entry name" value="CysPc"/>
    <property type="match status" value="1"/>
</dbReference>
<dbReference type="Gene3D" id="2.60.120.380">
    <property type="match status" value="1"/>
</dbReference>
<evidence type="ECO:0000256" key="2">
    <source>
        <dbReference type="ARBA" id="ARBA00022670"/>
    </source>
</evidence>
<feature type="active site" evidence="5 6">
    <location>
        <position position="89"/>
    </location>
</feature>
<dbReference type="InterPro" id="IPR038765">
    <property type="entry name" value="Papain-like_cys_pep_sf"/>
</dbReference>
<dbReference type="InterPro" id="IPR001300">
    <property type="entry name" value="Peptidase_C2_calpain_cat"/>
</dbReference>
<accession>A0A818QX54</accession>
<evidence type="ECO:0000256" key="3">
    <source>
        <dbReference type="ARBA" id="ARBA00022801"/>
    </source>
</evidence>
<dbReference type="SUPFAM" id="SSF49758">
    <property type="entry name" value="Calpain large subunit, middle domain (domain III)"/>
    <property type="match status" value="1"/>
</dbReference>
<dbReference type="SMART" id="SM00720">
    <property type="entry name" value="calpain_III"/>
    <property type="match status" value="1"/>
</dbReference>
<feature type="active site" evidence="5 6">
    <location>
        <position position="254"/>
    </location>
</feature>
<dbReference type="Proteomes" id="UP000663836">
    <property type="component" value="Unassembled WGS sequence"/>
</dbReference>
<dbReference type="FunFam" id="3.90.70.10:FF:000114">
    <property type="entry name" value="Calpain a"/>
    <property type="match status" value="1"/>
</dbReference>
<reference evidence="10" key="1">
    <citation type="submission" date="2021-02" db="EMBL/GenBank/DDBJ databases">
        <authorList>
            <person name="Nowell W R."/>
        </authorList>
    </citation>
    <scope>NUCLEOTIDE SEQUENCE</scope>
</reference>
<dbReference type="CDD" id="cd00044">
    <property type="entry name" value="CysPc"/>
    <property type="match status" value="1"/>
</dbReference>
<feature type="active site" evidence="5 6">
    <location>
        <position position="278"/>
    </location>
</feature>
<dbReference type="PANTHER" id="PTHR10183:SF379">
    <property type="entry name" value="CALPAIN-5"/>
    <property type="match status" value="1"/>
</dbReference>
<evidence type="ECO:0000313" key="11">
    <source>
        <dbReference type="Proteomes" id="UP000663836"/>
    </source>
</evidence>
<dbReference type="InterPro" id="IPR022683">
    <property type="entry name" value="Calpain_III"/>
</dbReference>
<dbReference type="InterPro" id="IPR022682">
    <property type="entry name" value="Calpain_domain_III"/>
</dbReference>